<evidence type="ECO:0000313" key="2">
    <source>
        <dbReference type="EMBL" id="KKS06023.1"/>
    </source>
</evidence>
<gene>
    <name evidence="2" type="ORF">UU59_C0037G0008</name>
</gene>
<comment type="caution">
    <text evidence="2">The sequence shown here is derived from an EMBL/GenBank/DDBJ whole genome shotgun (WGS) entry which is preliminary data.</text>
</comment>
<dbReference type="EMBL" id="LCBF01000037">
    <property type="protein sequence ID" value="KKS06023.1"/>
    <property type="molecule type" value="Genomic_DNA"/>
</dbReference>
<keyword evidence="1" id="KW-1133">Transmembrane helix</keyword>
<proteinExistence type="predicted"/>
<accession>A0A0G0YZN1</accession>
<organism evidence="2 3">
    <name type="scientific">candidate division WWE3 bacterium GW2011_GWE1_41_27</name>
    <dbReference type="NCBI Taxonomy" id="1619131"/>
    <lineage>
        <taxon>Bacteria</taxon>
        <taxon>Katanobacteria</taxon>
    </lineage>
</organism>
<evidence type="ECO:0008006" key="4">
    <source>
        <dbReference type="Google" id="ProtNLM"/>
    </source>
</evidence>
<feature type="transmembrane region" description="Helical" evidence="1">
    <location>
        <begin position="50"/>
        <end position="69"/>
    </location>
</feature>
<dbReference type="AlphaFoldDB" id="A0A0G0YZN1"/>
<dbReference type="Proteomes" id="UP000034544">
    <property type="component" value="Unassembled WGS sequence"/>
</dbReference>
<keyword evidence="1" id="KW-0812">Transmembrane</keyword>
<keyword evidence="1" id="KW-0472">Membrane</keyword>
<reference evidence="2 3" key="1">
    <citation type="journal article" date="2015" name="Nature">
        <title>rRNA introns, odd ribosomes, and small enigmatic genomes across a large radiation of phyla.</title>
        <authorList>
            <person name="Brown C.T."/>
            <person name="Hug L.A."/>
            <person name="Thomas B.C."/>
            <person name="Sharon I."/>
            <person name="Castelle C.J."/>
            <person name="Singh A."/>
            <person name="Wilkins M.J."/>
            <person name="Williams K.H."/>
            <person name="Banfield J.F."/>
        </authorList>
    </citation>
    <scope>NUCLEOTIDE SEQUENCE [LARGE SCALE GENOMIC DNA]</scope>
</reference>
<name>A0A0G0YZN1_UNCKA</name>
<sequence>MRTTIIPAQITTVEDKIAGSLSMSQIFLMISPVLWATLVYTVFIPQMKLSAYKMPLILIASLICLVLAIRIKEKIVLEWISVIFKYKSRPKYYLFNKNTLCERQIDLPVILNSKTVTKKTKQASNDGDELKLSVADLIKLESIMSSGKLAVNFNFKEKRI</sequence>
<feature type="transmembrane region" description="Helical" evidence="1">
    <location>
        <begin position="26"/>
        <end position="44"/>
    </location>
</feature>
<protein>
    <recommendedName>
        <fullName evidence="4">PrgI family protein</fullName>
    </recommendedName>
</protein>
<evidence type="ECO:0000313" key="3">
    <source>
        <dbReference type="Proteomes" id="UP000034544"/>
    </source>
</evidence>
<evidence type="ECO:0000256" key="1">
    <source>
        <dbReference type="SAM" id="Phobius"/>
    </source>
</evidence>